<reference evidence="1" key="1">
    <citation type="submission" date="2018-05" db="EMBL/GenBank/DDBJ databases">
        <authorList>
            <person name="Lanie J.A."/>
            <person name="Ng W.-L."/>
            <person name="Kazmierczak K.M."/>
            <person name="Andrzejewski T.M."/>
            <person name="Davidsen T.M."/>
            <person name="Wayne K.J."/>
            <person name="Tettelin H."/>
            <person name="Glass J.I."/>
            <person name="Rusch D."/>
            <person name="Podicherti R."/>
            <person name="Tsui H.-C.T."/>
            <person name="Winkler M.E."/>
        </authorList>
    </citation>
    <scope>NUCLEOTIDE SEQUENCE</scope>
</reference>
<dbReference type="AlphaFoldDB" id="A0A382ZKW2"/>
<gene>
    <name evidence="1" type="ORF">METZ01_LOCUS448182</name>
</gene>
<proteinExistence type="predicted"/>
<sequence length="50" mass="5833">MQSQLTEISNEDMERRRKLYLQCFDALTGNAAGKYINTIISVINQRRDVQ</sequence>
<organism evidence="1">
    <name type="scientific">marine metagenome</name>
    <dbReference type="NCBI Taxonomy" id="408172"/>
    <lineage>
        <taxon>unclassified sequences</taxon>
        <taxon>metagenomes</taxon>
        <taxon>ecological metagenomes</taxon>
    </lineage>
</organism>
<dbReference type="EMBL" id="UINC01184219">
    <property type="protein sequence ID" value="SVD95328.1"/>
    <property type="molecule type" value="Genomic_DNA"/>
</dbReference>
<name>A0A382ZKW2_9ZZZZ</name>
<accession>A0A382ZKW2</accession>
<protein>
    <submittedName>
        <fullName evidence="1">Uncharacterized protein</fullName>
    </submittedName>
</protein>
<evidence type="ECO:0000313" key="1">
    <source>
        <dbReference type="EMBL" id="SVD95328.1"/>
    </source>
</evidence>